<gene>
    <name evidence="3" type="ORF">I5E68_18810</name>
</gene>
<keyword evidence="4" id="KW-1185">Reference proteome</keyword>
<dbReference type="Pfam" id="PF01381">
    <property type="entry name" value="HTH_3"/>
    <property type="match status" value="1"/>
</dbReference>
<comment type="caution">
    <text evidence="3">The sequence shown here is derived from an EMBL/GenBank/DDBJ whole genome shotgun (WGS) entry which is preliminary data.</text>
</comment>
<dbReference type="Proteomes" id="UP000617634">
    <property type="component" value="Unassembled WGS sequence"/>
</dbReference>
<protein>
    <submittedName>
        <fullName evidence="3">Helix-turn-helix transcriptional regulator</fullName>
    </submittedName>
</protein>
<evidence type="ECO:0000256" key="1">
    <source>
        <dbReference type="ARBA" id="ARBA00023125"/>
    </source>
</evidence>
<dbReference type="GO" id="GO:0003700">
    <property type="term" value="F:DNA-binding transcription factor activity"/>
    <property type="evidence" value="ECO:0007669"/>
    <property type="project" value="TreeGrafter"/>
</dbReference>
<dbReference type="SUPFAM" id="SSF47413">
    <property type="entry name" value="lambda repressor-like DNA-binding domains"/>
    <property type="match status" value="1"/>
</dbReference>
<dbReference type="PANTHER" id="PTHR46797:SF1">
    <property type="entry name" value="METHYLPHOSPHONATE SYNTHASE"/>
    <property type="match status" value="1"/>
</dbReference>
<dbReference type="Gene3D" id="1.10.260.40">
    <property type="entry name" value="lambda repressor-like DNA-binding domains"/>
    <property type="match status" value="1"/>
</dbReference>
<evidence type="ECO:0000313" key="4">
    <source>
        <dbReference type="Proteomes" id="UP000617634"/>
    </source>
</evidence>
<dbReference type="GO" id="GO:0005829">
    <property type="term" value="C:cytosol"/>
    <property type="evidence" value="ECO:0007669"/>
    <property type="project" value="TreeGrafter"/>
</dbReference>
<proteinExistence type="predicted"/>
<evidence type="ECO:0000259" key="2">
    <source>
        <dbReference type="PROSITE" id="PS50943"/>
    </source>
</evidence>
<organism evidence="3 4">
    <name type="scientific">Novosphingobium aureum</name>
    <dbReference type="NCBI Taxonomy" id="2792964"/>
    <lineage>
        <taxon>Bacteria</taxon>
        <taxon>Pseudomonadati</taxon>
        <taxon>Pseudomonadota</taxon>
        <taxon>Alphaproteobacteria</taxon>
        <taxon>Sphingomonadales</taxon>
        <taxon>Sphingomonadaceae</taxon>
        <taxon>Novosphingobium</taxon>
    </lineage>
</organism>
<dbReference type="InterPro" id="IPR001387">
    <property type="entry name" value="Cro/C1-type_HTH"/>
</dbReference>
<name>A0A931MNA8_9SPHN</name>
<dbReference type="PANTHER" id="PTHR46797">
    <property type="entry name" value="HTH-TYPE TRANSCRIPTIONAL REGULATOR"/>
    <property type="match status" value="1"/>
</dbReference>
<accession>A0A931MNA8</accession>
<dbReference type="SMART" id="SM00530">
    <property type="entry name" value="HTH_XRE"/>
    <property type="match status" value="1"/>
</dbReference>
<dbReference type="PROSITE" id="PS50943">
    <property type="entry name" value="HTH_CROC1"/>
    <property type="match status" value="1"/>
</dbReference>
<dbReference type="RefSeq" id="WP_197167098.1">
    <property type="nucleotide sequence ID" value="NZ_JADZGI010000006.1"/>
</dbReference>
<feature type="domain" description="HTH cro/C1-type" evidence="2">
    <location>
        <begin position="22"/>
        <end position="76"/>
    </location>
</feature>
<dbReference type="InterPro" id="IPR050807">
    <property type="entry name" value="TransReg_Diox_bact_type"/>
</dbReference>
<dbReference type="EMBL" id="JADZGI010000006">
    <property type="protein sequence ID" value="MBH0115001.1"/>
    <property type="molecule type" value="Genomic_DNA"/>
</dbReference>
<reference evidence="3" key="1">
    <citation type="submission" date="2020-11" db="EMBL/GenBank/DDBJ databases">
        <title>Novosphingobium aureum sp. nov., a marine bacterium isolated from sediment of a salt flat.</title>
        <authorList>
            <person name="Yoo Y."/>
            <person name="Kim J.-J."/>
        </authorList>
    </citation>
    <scope>NUCLEOTIDE SEQUENCE</scope>
    <source>
        <strain evidence="3">YJ-S2-02</strain>
    </source>
</reference>
<keyword evidence="1" id="KW-0238">DNA-binding</keyword>
<dbReference type="InterPro" id="IPR010982">
    <property type="entry name" value="Lambda_DNA-bd_dom_sf"/>
</dbReference>
<dbReference type="GO" id="GO:0003677">
    <property type="term" value="F:DNA binding"/>
    <property type="evidence" value="ECO:0007669"/>
    <property type="project" value="UniProtKB-KW"/>
</dbReference>
<dbReference type="CDD" id="cd00093">
    <property type="entry name" value="HTH_XRE"/>
    <property type="match status" value="1"/>
</dbReference>
<sequence length="83" mass="8862">MAQYLQVDEAASELATHLAANVKERRAALKMTQVELSIRSGVATSHLSFIERAKANPTLEVVEQLAKGLGCSAIDLLTVQSAP</sequence>
<dbReference type="AlphaFoldDB" id="A0A931MNA8"/>
<evidence type="ECO:0000313" key="3">
    <source>
        <dbReference type="EMBL" id="MBH0115001.1"/>
    </source>
</evidence>